<dbReference type="CDD" id="cd03220">
    <property type="entry name" value="ABC_KpsT_Wzt"/>
    <property type="match status" value="1"/>
</dbReference>
<dbReference type="InterPro" id="IPR027417">
    <property type="entry name" value="P-loop_NTPase"/>
</dbReference>
<dbReference type="PROSITE" id="PS50893">
    <property type="entry name" value="ABC_TRANSPORTER_2"/>
    <property type="match status" value="1"/>
</dbReference>
<gene>
    <name evidence="6" type="ORF">CEP68_07795</name>
</gene>
<dbReference type="EMBL" id="CP022048">
    <property type="protein sequence ID" value="ASE39416.1"/>
    <property type="molecule type" value="Genomic_DNA"/>
</dbReference>
<dbReference type="GO" id="GO:0016020">
    <property type="term" value="C:membrane"/>
    <property type="evidence" value="ECO:0007669"/>
    <property type="project" value="InterPro"/>
</dbReference>
<feature type="domain" description="ABC transporter" evidence="5">
    <location>
        <begin position="9"/>
        <end position="221"/>
    </location>
</feature>
<dbReference type="InterPro" id="IPR017871">
    <property type="entry name" value="ABC_transporter-like_CS"/>
</dbReference>
<evidence type="ECO:0000313" key="7">
    <source>
        <dbReference type="Proteomes" id="UP000197050"/>
    </source>
</evidence>
<accession>A0A1Z3U7Y2</accession>
<proteinExistence type="inferred from homology"/>
<sequence length="224" mass="24561">MTNGADAGLVVRRLSKRYSGAGARVLFEDLNFDVGRGERLAVLGRNGQGKSTLIKILGGVLAPTAGIVDWKMSPSWPIGFGGGFQGSLSGLDNIRFITRIYERSYDEVFERVESFAELGTALERPVKHYSSGMRARLAFGLSLAIDFDCYLIDELVAVGDARFQAKCAEELFGARRDRAFLIASHDMNLISHVCERALIVEGGRAKMFDDIGEAVDVYSWLRAA</sequence>
<dbReference type="SMART" id="SM00382">
    <property type="entry name" value="AAA"/>
    <property type="match status" value="1"/>
</dbReference>
<dbReference type="InterPro" id="IPR003593">
    <property type="entry name" value="AAA+_ATPase"/>
</dbReference>
<organism evidence="6 7">
    <name type="scientific">Brevundimonas vesicularis</name>
    <name type="common">Pseudomonas vesicularis</name>
    <dbReference type="NCBI Taxonomy" id="41276"/>
    <lineage>
        <taxon>Bacteria</taxon>
        <taxon>Pseudomonadati</taxon>
        <taxon>Pseudomonadota</taxon>
        <taxon>Alphaproteobacteria</taxon>
        <taxon>Caulobacterales</taxon>
        <taxon>Caulobacteraceae</taxon>
        <taxon>Brevundimonas</taxon>
    </lineage>
</organism>
<dbReference type="GO" id="GO:0016887">
    <property type="term" value="F:ATP hydrolysis activity"/>
    <property type="evidence" value="ECO:0007669"/>
    <property type="project" value="InterPro"/>
</dbReference>
<comment type="similarity">
    <text evidence="1">Belongs to the ABC transporter superfamily.</text>
</comment>
<dbReference type="PROSITE" id="PS00211">
    <property type="entry name" value="ABC_TRANSPORTER_1"/>
    <property type="match status" value="1"/>
</dbReference>
<dbReference type="Gene3D" id="3.40.50.300">
    <property type="entry name" value="P-loop containing nucleotide triphosphate hydrolases"/>
    <property type="match status" value="1"/>
</dbReference>
<dbReference type="Proteomes" id="UP000197050">
    <property type="component" value="Chromosome"/>
</dbReference>
<dbReference type="PANTHER" id="PTHR46743:SF2">
    <property type="entry name" value="TEICHOIC ACIDS EXPORT ATP-BINDING PROTEIN TAGH"/>
    <property type="match status" value="1"/>
</dbReference>
<keyword evidence="3" id="KW-0547">Nucleotide-binding</keyword>
<reference evidence="7" key="1">
    <citation type="submission" date="2017-06" db="EMBL/GenBank/DDBJ databases">
        <title>FDA dAtabase for Regulatory Grade micrObial Sequences (FDA-ARGOS): Supporting development and validation of Infectious Disease Dx tests.</title>
        <authorList>
            <person name="Minogue T."/>
            <person name="Wolcott M."/>
            <person name="Wasieloski L."/>
            <person name="Aguilar W."/>
            <person name="Moore D."/>
            <person name="Tallon L."/>
            <person name="Sadzewicz L."/>
            <person name="Sengamalay N."/>
            <person name="Ott S."/>
            <person name="Godinez A."/>
            <person name="Nagaraj S."/>
            <person name="Nadendla S."/>
            <person name="Geyer C."/>
            <person name="Sichtig H."/>
        </authorList>
    </citation>
    <scope>NUCLEOTIDE SEQUENCE [LARGE SCALE GENOMIC DNA]</scope>
    <source>
        <strain evidence="7">FDAARGOS_289</strain>
    </source>
</reference>
<evidence type="ECO:0000259" key="5">
    <source>
        <dbReference type="PROSITE" id="PS50893"/>
    </source>
</evidence>
<name>A0A1Z3U7Y2_BREVE</name>
<dbReference type="Pfam" id="PF00005">
    <property type="entry name" value="ABC_tran"/>
    <property type="match status" value="1"/>
</dbReference>
<keyword evidence="4 6" id="KW-0067">ATP-binding</keyword>
<dbReference type="KEGG" id="bvc:CEP68_07795"/>
<protein>
    <submittedName>
        <fullName evidence="6">ABC transporter ATP-binding protein</fullName>
    </submittedName>
</protein>
<evidence type="ECO:0000256" key="3">
    <source>
        <dbReference type="ARBA" id="ARBA00022741"/>
    </source>
</evidence>
<dbReference type="AlphaFoldDB" id="A0A1Z3U7Y2"/>
<dbReference type="InterPro" id="IPR003439">
    <property type="entry name" value="ABC_transporter-like_ATP-bd"/>
</dbReference>
<keyword evidence="2" id="KW-0813">Transport</keyword>
<evidence type="ECO:0000256" key="1">
    <source>
        <dbReference type="ARBA" id="ARBA00005417"/>
    </source>
</evidence>
<dbReference type="SUPFAM" id="SSF52540">
    <property type="entry name" value="P-loop containing nucleoside triphosphate hydrolases"/>
    <property type="match status" value="1"/>
</dbReference>
<dbReference type="InterPro" id="IPR050683">
    <property type="entry name" value="Bact_Polysacc_Export_ATP-bd"/>
</dbReference>
<evidence type="ECO:0000313" key="6">
    <source>
        <dbReference type="EMBL" id="ASE39416.1"/>
    </source>
</evidence>
<evidence type="ECO:0000256" key="4">
    <source>
        <dbReference type="ARBA" id="ARBA00022840"/>
    </source>
</evidence>
<dbReference type="InterPro" id="IPR015860">
    <property type="entry name" value="ABC_transpr_TagH-like"/>
</dbReference>
<evidence type="ECO:0000256" key="2">
    <source>
        <dbReference type="ARBA" id="ARBA00022448"/>
    </source>
</evidence>
<dbReference type="GO" id="GO:0005524">
    <property type="term" value="F:ATP binding"/>
    <property type="evidence" value="ECO:0007669"/>
    <property type="project" value="UniProtKB-KW"/>
</dbReference>
<dbReference type="GO" id="GO:0140359">
    <property type="term" value="F:ABC-type transporter activity"/>
    <property type="evidence" value="ECO:0007669"/>
    <property type="project" value="InterPro"/>
</dbReference>
<dbReference type="PANTHER" id="PTHR46743">
    <property type="entry name" value="TEICHOIC ACIDS EXPORT ATP-BINDING PROTEIN TAGH"/>
    <property type="match status" value="1"/>
</dbReference>